<reference evidence="2 3" key="1">
    <citation type="journal article" date="2014" name="PLoS ONE">
        <title>Global Analysis of Gene Expression Profiles in Physic Nut (Jatropha curcas L.) Seedlings Exposed to Salt Stress.</title>
        <authorList>
            <person name="Zhang L."/>
            <person name="Zhang C."/>
            <person name="Wu P."/>
            <person name="Chen Y."/>
            <person name="Li M."/>
            <person name="Jiang H."/>
            <person name="Wu G."/>
        </authorList>
    </citation>
    <scope>NUCLEOTIDE SEQUENCE [LARGE SCALE GENOMIC DNA]</scope>
    <source>
        <strain evidence="3">cv. GZQX0401</strain>
        <tissue evidence="2">Young leaves</tissue>
    </source>
</reference>
<sequence length="119" mass="13262">MHFKKSYPPLIIHSLHACNETTSDTDPPSSITYGAQGNKEHNNGDPLVLPSGPITRSRAKKYGATMSLYIQEQVTQELYDLAFNKCYEELEGTPKFVTLMEAHVELEPSSLWHAQAVLG</sequence>
<dbReference type="Proteomes" id="UP000027138">
    <property type="component" value="Unassembled WGS sequence"/>
</dbReference>
<accession>A0A067JPS4</accession>
<feature type="region of interest" description="Disordered" evidence="1">
    <location>
        <begin position="19"/>
        <end position="52"/>
    </location>
</feature>
<dbReference type="EMBL" id="KK915490">
    <property type="protein sequence ID" value="KDP22005.1"/>
    <property type="molecule type" value="Genomic_DNA"/>
</dbReference>
<feature type="compositionally biased region" description="Low complexity" evidence="1">
    <location>
        <begin position="21"/>
        <end position="30"/>
    </location>
</feature>
<evidence type="ECO:0000313" key="3">
    <source>
        <dbReference type="Proteomes" id="UP000027138"/>
    </source>
</evidence>
<dbReference type="AlphaFoldDB" id="A0A067JPS4"/>
<protein>
    <submittedName>
        <fullName evidence="2">Uncharacterized protein</fullName>
    </submittedName>
</protein>
<evidence type="ECO:0000256" key="1">
    <source>
        <dbReference type="SAM" id="MobiDB-lite"/>
    </source>
</evidence>
<organism evidence="2 3">
    <name type="scientific">Jatropha curcas</name>
    <name type="common">Barbados nut</name>
    <dbReference type="NCBI Taxonomy" id="180498"/>
    <lineage>
        <taxon>Eukaryota</taxon>
        <taxon>Viridiplantae</taxon>
        <taxon>Streptophyta</taxon>
        <taxon>Embryophyta</taxon>
        <taxon>Tracheophyta</taxon>
        <taxon>Spermatophyta</taxon>
        <taxon>Magnoliopsida</taxon>
        <taxon>eudicotyledons</taxon>
        <taxon>Gunneridae</taxon>
        <taxon>Pentapetalae</taxon>
        <taxon>rosids</taxon>
        <taxon>fabids</taxon>
        <taxon>Malpighiales</taxon>
        <taxon>Euphorbiaceae</taxon>
        <taxon>Crotonoideae</taxon>
        <taxon>Jatropheae</taxon>
        <taxon>Jatropha</taxon>
    </lineage>
</organism>
<evidence type="ECO:0000313" key="2">
    <source>
        <dbReference type="EMBL" id="KDP22005.1"/>
    </source>
</evidence>
<proteinExistence type="predicted"/>
<name>A0A067JPS4_JATCU</name>
<keyword evidence="3" id="KW-1185">Reference proteome</keyword>
<gene>
    <name evidence="2" type="ORF">JCGZ_03075</name>
</gene>